<accession>A0AAE4SFK9</accession>
<dbReference type="AlphaFoldDB" id="A0AAE4SFK9"/>
<evidence type="ECO:0000313" key="2">
    <source>
        <dbReference type="Proteomes" id="UP001271789"/>
    </source>
</evidence>
<protein>
    <submittedName>
        <fullName evidence="1">Uncharacterized protein</fullName>
    </submittedName>
</protein>
<evidence type="ECO:0000313" key="1">
    <source>
        <dbReference type="EMBL" id="MDV0447415.1"/>
    </source>
</evidence>
<dbReference type="Proteomes" id="UP001271789">
    <property type="component" value="Unassembled WGS sequence"/>
</dbReference>
<gene>
    <name evidence="1" type="ORF">MsAg5_13050</name>
</gene>
<reference evidence="1" key="1">
    <citation type="submission" date="2023-06" db="EMBL/GenBank/DDBJ databases">
        <title>Genome sequence of Methanosarcinaceae archaeon Ag5.</title>
        <authorList>
            <person name="Protasov E."/>
            <person name="Platt K."/>
            <person name="Poehlein A."/>
            <person name="Daniel R."/>
            <person name="Brune A."/>
        </authorList>
    </citation>
    <scope>NUCLEOTIDE SEQUENCE</scope>
    <source>
        <strain evidence="1">Ag5</strain>
    </source>
</reference>
<organism evidence="1 2">
    <name type="scientific">Methanolapillus africanus</name>
    <dbReference type="NCBI Taxonomy" id="3028297"/>
    <lineage>
        <taxon>Archaea</taxon>
        <taxon>Methanobacteriati</taxon>
        <taxon>Methanobacteriota</taxon>
        <taxon>Stenosarchaea group</taxon>
        <taxon>Methanomicrobia</taxon>
        <taxon>Methanosarcinales</taxon>
        <taxon>Methanosarcinaceae</taxon>
        <taxon>Methanolapillus</taxon>
    </lineage>
</organism>
<sequence>MSSAYVCENCSKVKPMSCSVYCRGMFYCPECFKSLGICTDSDDLAELDFLIAEENILRVAAVNTTKSLREKKQPVKCTNLSDQMGAN</sequence>
<dbReference type="EMBL" id="JAWDKD010000019">
    <property type="protein sequence ID" value="MDV0447415.1"/>
    <property type="molecule type" value="Genomic_DNA"/>
</dbReference>
<proteinExistence type="predicted"/>
<name>A0AAE4SFK9_9EURY</name>
<keyword evidence="2" id="KW-1185">Reference proteome</keyword>
<comment type="caution">
    <text evidence="1">The sequence shown here is derived from an EMBL/GenBank/DDBJ whole genome shotgun (WGS) entry which is preliminary data.</text>
</comment>